<dbReference type="SMART" id="SM00248">
    <property type="entry name" value="ANK"/>
    <property type="match status" value="3"/>
</dbReference>
<keyword evidence="2" id="KW-0040">ANK repeat</keyword>
<feature type="repeat" description="ANK" evidence="2">
    <location>
        <begin position="824"/>
        <end position="856"/>
    </location>
</feature>
<evidence type="ECO:0000256" key="1">
    <source>
        <dbReference type="ARBA" id="ARBA00034703"/>
    </source>
</evidence>
<feature type="compositionally biased region" description="Polar residues" evidence="3">
    <location>
        <begin position="7"/>
        <end position="17"/>
    </location>
</feature>
<feature type="region of interest" description="Disordered" evidence="3">
    <location>
        <begin position="454"/>
        <end position="482"/>
    </location>
</feature>
<dbReference type="GO" id="GO:0005634">
    <property type="term" value="C:nucleus"/>
    <property type="evidence" value="ECO:0007669"/>
    <property type="project" value="TreeGrafter"/>
</dbReference>
<dbReference type="GO" id="GO:0003714">
    <property type="term" value="F:transcription corepressor activity"/>
    <property type="evidence" value="ECO:0007669"/>
    <property type="project" value="TreeGrafter"/>
</dbReference>
<dbReference type="OrthoDB" id="3666223at2759"/>
<feature type="region of interest" description="Disordered" evidence="3">
    <location>
        <begin position="887"/>
        <end position="909"/>
    </location>
</feature>
<dbReference type="AlphaFoldDB" id="A0A8J2LFS9"/>
<feature type="compositionally biased region" description="Low complexity" evidence="3">
    <location>
        <begin position="18"/>
        <end position="28"/>
    </location>
</feature>
<dbReference type="InterPro" id="IPR002110">
    <property type="entry name" value="Ankyrin_rpt"/>
</dbReference>
<dbReference type="EMBL" id="CAJVCH010523202">
    <property type="protein sequence ID" value="CAG7821854.1"/>
    <property type="molecule type" value="Genomic_DNA"/>
</dbReference>
<dbReference type="PROSITE" id="PS50297">
    <property type="entry name" value="ANK_REP_REGION"/>
    <property type="match status" value="2"/>
</dbReference>
<dbReference type="GO" id="GO:0000122">
    <property type="term" value="P:negative regulation of transcription by RNA polymerase II"/>
    <property type="evidence" value="ECO:0007669"/>
    <property type="project" value="TreeGrafter"/>
</dbReference>
<feature type="repeat" description="ANK" evidence="2">
    <location>
        <begin position="791"/>
        <end position="816"/>
    </location>
</feature>
<dbReference type="Proteomes" id="UP000708208">
    <property type="component" value="Unassembled WGS sequence"/>
</dbReference>
<dbReference type="PANTHER" id="PTHR24117">
    <property type="entry name" value="AGAP007537-PB"/>
    <property type="match status" value="1"/>
</dbReference>
<feature type="region of interest" description="Disordered" evidence="3">
    <location>
        <begin position="209"/>
        <end position="304"/>
    </location>
</feature>
<feature type="region of interest" description="Disordered" evidence="3">
    <location>
        <begin position="1"/>
        <end position="28"/>
    </location>
</feature>
<comment type="similarity">
    <text evidence="1">Belongs to the BCOR family.</text>
</comment>
<feature type="compositionally biased region" description="Polar residues" evidence="3">
    <location>
        <begin position="888"/>
        <end position="900"/>
    </location>
</feature>
<comment type="caution">
    <text evidence="4">The sequence shown here is derived from an EMBL/GenBank/DDBJ whole genome shotgun (WGS) entry which is preliminary data.</text>
</comment>
<dbReference type="PANTHER" id="PTHR24117:SF9">
    <property type="entry name" value="BCL-6 COREPRESSOR PCGF1 BINDING DOMAIN-CONTAINING PROTEIN"/>
    <property type="match status" value="1"/>
</dbReference>
<evidence type="ECO:0000313" key="4">
    <source>
        <dbReference type="EMBL" id="CAG7821854.1"/>
    </source>
</evidence>
<evidence type="ECO:0000256" key="3">
    <source>
        <dbReference type="SAM" id="MobiDB-lite"/>
    </source>
</evidence>
<name>A0A8J2LFS9_9HEXA</name>
<evidence type="ECO:0000256" key="2">
    <source>
        <dbReference type="PROSITE-ProRule" id="PRU00023"/>
    </source>
</evidence>
<proteinExistence type="inferred from homology"/>
<organism evidence="4 5">
    <name type="scientific">Allacma fusca</name>
    <dbReference type="NCBI Taxonomy" id="39272"/>
    <lineage>
        <taxon>Eukaryota</taxon>
        <taxon>Metazoa</taxon>
        <taxon>Ecdysozoa</taxon>
        <taxon>Arthropoda</taxon>
        <taxon>Hexapoda</taxon>
        <taxon>Collembola</taxon>
        <taxon>Symphypleona</taxon>
        <taxon>Sminthuridae</taxon>
        <taxon>Allacma</taxon>
    </lineage>
</organism>
<gene>
    <name evidence="4" type="ORF">AFUS01_LOCUS32160</name>
</gene>
<dbReference type="InterPro" id="IPR047144">
    <property type="entry name" value="BCOR-like"/>
</dbReference>
<protein>
    <submittedName>
        <fullName evidence="4">Uncharacterized protein</fullName>
    </submittedName>
</protein>
<reference evidence="4" key="1">
    <citation type="submission" date="2021-06" db="EMBL/GenBank/DDBJ databases">
        <authorList>
            <person name="Hodson N. C."/>
            <person name="Mongue J. A."/>
            <person name="Jaron S. K."/>
        </authorList>
    </citation>
    <scope>NUCLEOTIDE SEQUENCE</scope>
</reference>
<dbReference type="Pfam" id="PF12796">
    <property type="entry name" value="Ank_2"/>
    <property type="match status" value="1"/>
</dbReference>
<accession>A0A8J2LFS9</accession>
<evidence type="ECO:0000313" key="5">
    <source>
        <dbReference type="Proteomes" id="UP000708208"/>
    </source>
</evidence>
<keyword evidence="5" id="KW-1185">Reference proteome</keyword>
<feature type="region of interest" description="Disordered" evidence="3">
    <location>
        <begin position="112"/>
        <end position="132"/>
    </location>
</feature>
<dbReference type="PROSITE" id="PS50088">
    <property type="entry name" value="ANK_REPEAT"/>
    <property type="match status" value="2"/>
</dbReference>
<feature type="compositionally biased region" description="Polar residues" evidence="3">
    <location>
        <begin position="241"/>
        <end position="264"/>
    </location>
</feature>
<dbReference type="Pfam" id="PF00023">
    <property type="entry name" value="Ank"/>
    <property type="match status" value="1"/>
</dbReference>
<feature type="compositionally biased region" description="Polar residues" evidence="3">
    <location>
        <begin position="114"/>
        <end position="123"/>
    </location>
</feature>
<sequence length="909" mass="100189">MSVPNEFYSSASRSFVSTTTNGTPNGGMMENTMEASSNLEMTYENSLSSRSALPRQYFRYPLPVIPTTAASFPHSFLPSPFVPHYLSPPPLYYYHSSPYHHDSSSLLQARYLPNRTSPDSSGTLPGAEGKLHDPKWYSPGALQYHPPLPYYPSFAPQMSPSNSEHLQPYLPQCFLEPYAASHLTYPQSHPSQAVLIRLDFPGSGKIPEVFRPVSTSTPKFDEHNQPGNSSSSTEKLEDYSSKSAGLQGERNSVGQFEEQCTSTVGVGHVNPDSSMEDSDGRGKIRKGKRKASSETSSPRKRKDLMVRSHEGIICEGMRASNNVPSKPDPGNLSSCLKEESSYYKAELSSATTIVLRRSPQHSASWESTLSHSKCQTLLRAGRRSGVSSSGLGNSIGRNKAMLLKQKLFPVGVKPKGKRGRPRKYPTVDSKLSVEDSLTIRAKTRRFIGHLYKNAGGDGAVEEESDTEVIPQTEPEPDQELQNTNEGVELPDVKLSQPCVFLERIVRDPKQDDVGLLEPDSNSCEENNKSIPVVSIEPKECQSDGSNSEDGIHQGSCVKKYEESEISNIIADELPCIDSKLEVQSTPEIQVVSIKEQPKGNCIQEASEAFKISSNSTAEVKPKSKTVYPNSAIITDLTVESNSSSKIEVIDITDKNESATKSDANAAFASRKVKKDSEIAEPNKRNVVFSTSSERGLLRIPEKTLRLRVRGIDPVLNRKFKLKRDGPLFPKVPITYAEKKLEKIAISRMQNWFLNKEQGETYLHRAAKENDPEVTLYCLKFDGFHPRCTNNRGYTPLHEACKVGGVQVAKILLDHGAYHSQPAKGNIRPIHIASQIGNLELVELLLNLGANPFLTTVGGTNCFDLAESHQKVMKYLTEYFSLLPLPPSETGSSTEASSDVSSLCPKDTEP</sequence>